<comment type="caution">
    <text evidence="2">The sequence shown here is derived from an EMBL/GenBank/DDBJ whole genome shotgun (WGS) entry which is preliminary data.</text>
</comment>
<accession>A0A8J2SK97</accession>
<dbReference type="EMBL" id="CAKKNE010000003">
    <property type="protein sequence ID" value="CAH0372426.1"/>
    <property type="molecule type" value="Genomic_DNA"/>
</dbReference>
<evidence type="ECO:0000313" key="2">
    <source>
        <dbReference type="EMBL" id="CAH0372426.1"/>
    </source>
</evidence>
<feature type="compositionally biased region" description="Basic and acidic residues" evidence="1">
    <location>
        <begin position="98"/>
        <end position="118"/>
    </location>
</feature>
<reference evidence="2" key="1">
    <citation type="submission" date="2021-11" db="EMBL/GenBank/DDBJ databases">
        <authorList>
            <consortium name="Genoscope - CEA"/>
            <person name="William W."/>
        </authorList>
    </citation>
    <scope>NUCLEOTIDE SEQUENCE</scope>
</reference>
<protein>
    <submittedName>
        <fullName evidence="2">Uncharacterized protein</fullName>
    </submittedName>
</protein>
<feature type="compositionally biased region" description="Low complexity" evidence="1">
    <location>
        <begin position="350"/>
        <end position="360"/>
    </location>
</feature>
<feature type="compositionally biased region" description="Basic and acidic residues" evidence="1">
    <location>
        <begin position="280"/>
        <end position="306"/>
    </location>
</feature>
<dbReference type="AlphaFoldDB" id="A0A8J2SK97"/>
<feature type="compositionally biased region" description="Basic residues" evidence="1">
    <location>
        <begin position="85"/>
        <end position="97"/>
    </location>
</feature>
<sequence>SVHNLTIAAPEHESLAGVASTIPSPRRARRRRGPPVAARPADAQQVGAQPREVGPRQVVHVSLALEARRPREVVQHGVAPPFDRRPRRLRERRRRQGRHDARALADRRRQQRLVADRRPLHRAAVRRDGRSDAGAPRAQAPRRPRPVGEEDAAVVRLAQQPRPVVRVGRDGGLVVGRERRRGVPERGERRGDERPDWGPRDDVHVDVPHDVLANHVQQPHLQLLVEDRRALLAARLDAHRHLRGRSRWLRGASATLQAEETAPFRADRRHGRRRRRARRPVRERVYRAREGARPPKAPDAHAEQRFSRQPAAGDHRNGDAGLRSCRRGRAHDGRREEAHPAALRGCPGQAAVAARGAAVA</sequence>
<feature type="region of interest" description="Disordered" evidence="1">
    <location>
        <begin position="1"/>
        <end position="56"/>
    </location>
</feature>
<feature type="non-terminal residue" evidence="2">
    <location>
        <position position="1"/>
    </location>
</feature>
<feature type="region of interest" description="Disordered" evidence="1">
    <location>
        <begin position="76"/>
        <end position="150"/>
    </location>
</feature>
<evidence type="ECO:0000313" key="3">
    <source>
        <dbReference type="Proteomes" id="UP000789595"/>
    </source>
</evidence>
<feature type="compositionally biased region" description="Basic and acidic residues" evidence="1">
    <location>
        <begin position="330"/>
        <end position="339"/>
    </location>
</feature>
<name>A0A8J2SK97_9STRA</name>
<keyword evidence="3" id="KW-1185">Reference proteome</keyword>
<feature type="compositionally biased region" description="Basic residues" evidence="1">
    <location>
        <begin position="267"/>
        <end position="279"/>
    </location>
</feature>
<proteinExistence type="predicted"/>
<gene>
    <name evidence="2" type="ORF">PECAL_3P24220</name>
</gene>
<organism evidence="2 3">
    <name type="scientific">Pelagomonas calceolata</name>
    <dbReference type="NCBI Taxonomy" id="35677"/>
    <lineage>
        <taxon>Eukaryota</taxon>
        <taxon>Sar</taxon>
        <taxon>Stramenopiles</taxon>
        <taxon>Ochrophyta</taxon>
        <taxon>Pelagophyceae</taxon>
        <taxon>Pelagomonadales</taxon>
        <taxon>Pelagomonadaceae</taxon>
        <taxon>Pelagomonas</taxon>
    </lineage>
</organism>
<feature type="region of interest" description="Disordered" evidence="1">
    <location>
        <begin position="176"/>
        <end position="202"/>
    </location>
</feature>
<dbReference type="Proteomes" id="UP000789595">
    <property type="component" value="Unassembled WGS sequence"/>
</dbReference>
<feature type="compositionally biased region" description="Low complexity" evidence="1">
    <location>
        <begin position="34"/>
        <end position="43"/>
    </location>
</feature>
<evidence type="ECO:0000256" key="1">
    <source>
        <dbReference type="SAM" id="MobiDB-lite"/>
    </source>
</evidence>
<feature type="compositionally biased region" description="Basic and acidic residues" evidence="1">
    <location>
        <begin position="181"/>
        <end position="202"/>
    </location>
</feature>
<feature type="region of interest" description="Disordered" evidence="1">
    <location>
        <begin position="260"/>
        <end position="360"/>
    </location>
</feature>